<evidence type="ECO:0000259" key="8">
    <source>
        <dbReference type="SMART" id="SM00662"/>
    </source>
</evidence>
<dbReference type="CDD" id="cd07031">
    <property type="entry name" value="RNAP_II_RPB3"/>
    <property type="match status" value="1"/>
</dbReference>
<dbReference type="InterPro" id="IPR011263">
    <property type="entry name" value="DNA-dir_RNA_pol_RpoA/D/Rpb3"/>
</dbReference>
<evidence type="ECO:0000256" key="6">
    <source>
        <dbReference type="ARBA" id="ARBA00072506"/>
    </source>
</evidence>
<keyword evidence="4" id="KW-0539">Nucleus</keyword>
<dbReference type="Pfam" id="PF01193">
    <property type="entry name" value="RNA_pol_L"/>
    <property type="match status" value="1"/>
</dbReference>
<dbReference type="OrthoDB" id="270173at2759"/>
<dbReference type="EMBL" id="KZ819671">
    <property type="protein sequence ID" value="PWN26424.1"/>
    <property type="molecule type" value="Genomic_DNA"/>
</dbReference>
<dbReference type="FunFam" id="2.170.120.12:FF:000002">
    <property type="entry name" value="DNA-directed RNA polymerase II subunit RPB3"/>
    <property type="match status" value="1"/>
</dbReference>
<keyword evidence="10" id="KW-1185">Reference proteome</keyword>
<evidence type="ECO:0000313" key="10">
    <source>
        <dbReference type="Proteomes" id="UP000245884"/>
    </source>
</evidence>
<dbReference type="PROSITE" id="PS00446">
    <property type="entry name" value="RNA_POL_D_30KD"/>
    <property type="match status" value="1"/>
</dbReference>
<feature type="compositionally biased region" description="Polar residues" evidence="7">
    <location>
        <begin position="1"/>
        <end position="11"/>
    </location>
</feature>
<feature type="region of interest" description="Disordered" evidence="7">
    <location>
        <begin position="1"/>
        <end position="34"/>
    </location>
</feature>
<dbReference type="GO" id="GO:0005665">
    <property type="term" value="C:RNA polymerase II, core complex"/>
    <property type="evidence" value="ECO:0007669"/>
    <property type="project" value="TreeGrafter"/>
</dbReference>
<accession>A0A316UN90</accession>
<dbReference type="PANTHER" id="PTHR11800:SF2">
    <property type="entry name" value="DNA-DIRECTED RNA POLYMERASE II SUBUNIT RPB3"/>
    <property type="match status" value="1"/>
</dbReference>
<dbReference type="Gene3D" id="2.170.120.12">
    <property type="entry name" value="DNA-directed RNA polymerase, insert domain"/>
    <property type="match status" value="1"/>
</dbReference>
<dbReference type="InterPro" id="IPR036643">
    <property type="entry name" value="RNApol_insert_sf"/>
</dbReference>
<sequence length="333" mass="36031">MNHYASSSTQPYGAGAGGMNGINGGGGSGGAQRPRVTLRSINHEEADVVLEGVDLSFANALRRVIIADIPTLAIDMVEIQSNTTALPDEMLSHRLGLVPLISTNCDAVLVDHRDCACEDGCDRCSVELTLHARCTTGGTMEVTSKSLVRSAGLGEPWGGDPEMAEMGPRPREARREEFGRVVGADQEGRDGIMLVKMKRGQELKVRCIARKGFAKEHAKWSPVSTIGFEYDPHNRLRHTALWHEGDPKREWPLSHNANEEPEVRAGEEDEVFDFNAKPGRFYVHVEGTGVMSAHEVVMSGLRILETRTAQIIQELGYYGGGGANGVNGGGSAW</sequence>
<dbReference type="HAMAP" id="MF_00320">
    <property type="entry name" value="RNApol_arch_Rpo3"/>
    <property type="match status" value="1"/>
</dbReference>
<comment type="subcellular location">
    <subcellularLocation>
        <location evidence="1">Nucleus</location>
    </subcellularLocation>
</comment>
<evidence type="ECO:0000313" key="9">
    <source>
        <dbReference type="EMBL" id="PWN26424.1"/>
    </source>
</evidence>
<dbReference type="PANTHER" id="PTHR11800">
    <property type="entry name" value="DNA-DIRECTED RNA POLYMERASE"/>
    <property type="match status" value="1"/>
</dbReference>
<dbReference type="GO" id="GO:0003677">
    <property type="term" value="F:DNA binding"/>
    <property type="evidence" value="ECO:0007669"/>
    <property type="project" value="InterPro"/>
</dbReference>
<evidence type="ECO:0000256" key="5">
    <source>
        <dbReference type="ARBA" id="ARBA00025804"/>
    </source>
</evidence>
<dbReference type="Pfam" id="PF01000">
    <property type="entry name" value="RNA_pol_A_bac"/>
    <property type="match status" value="1"/>
</dbReference>
<evidence type="ECO:0000256" key="4">
    <source>
        <dbReference type="ARBA" id="ARBA00023242"/>
    </source>
</evidence>
<comment type="similarity">
    <text evidence="5">Belongs to the archaeal Rpo3/eukaryotic RPB3 RNA polymerase subunit family.</text>
</comment>
<dbReference type="RefSeq" id="XP_025361036.1">
    <property type="nucleotide sequence ID" value="XM_025509544.1"/>
</dbReference>
<dbReference type="STRING" id="1569628.A0A316UN90"/>
<dbReference type="InterPro" id="IPR001514">
    <property type="entry name" value="DNA-dir_RNA_pol_30-40kDasu_CS"/>
</dbReference>
<dbReference type="GeneID" id="37031367"/>
<dbReference type="InterPro" id="IPR050518">
    <property type="entry name" value="Rpo3/RPB3_RNA_Pol_subunit"/>
</dbReference>
<dbReference type="Proteomes" id="UP000245884">
    <property type="component" value="Unassembled WGS sequence"/>
</dbReference>
<dbReference type="GO" id="GO:0046983">
    <property type="term" value="F:protein dimerization activity"/>
    <property type="evidence" value="ECO:0007669"/>
    <property type="project" value="InterPro"/>
</dbReference>
<dbReference type="InterPro" id="IPR011262">
    <property type="entry name" value="DNA-dir_RNA_pol_insert"/>
</dbReference>
<gene>
    <name evidence="9" type="ORF">BDZ90DRAFT_38710</name>
</gene>
<organism evidence="9 10">
    <name type="scientific">Jaminaea rosea</name>
    <dbReference type="NCBI Taxonomy" id="1569628"/>
    <lineage>
        <taxon>Eukaryota</taxon>
        <taxon>Fungi</taxon>
        <taxon>Dikarya</taxon>
        <taxon>Basidiomycota</taxon>
        <taxon>Ustilaginomycotina</taxon>
        <taxon>Exobasidiomycetes</taxon>
        <taxon>Microstromatales</taxon>
        <taxon>Microstromatales incertae sedis</taxon>
        <taxon>Jaminaea</taxon>
    </lineage>
</organism>
<proteinExistence type="inferred from homology"/>
<dbReference type="SUPFAM" id="SSF55257">
    <property type="entry name" value="RBP11-like subunits of RNA polymerase"/>
    <property type="match status" value="1"/>
</dbReference>
<evidence type="ECO:0000256" key="3">
    <source>
        <dbReference type="ARBA" id="ARBA00023163"/>
    </source>
</evidence>
<dbReference type="SMART" id="SM00662">
    <property type="entry name" value="RPOLD"/>
    <property type="match status" value="1"/>
</dbReference>
<dbReference type="GO" id="GO:0003899">
    <property type="term" value="F:DNA-directed RNA polymerase activity"/>
    <property type="evidence" value="ECO:0007669"/>
    <property type="project" value="InterPro"/>
</dbReference>
<dbReference type="InterPro" id="IPR036603">
    <property type="entry name" value="RBP11-like"/>
</dbReference>
<feature type="region of interest" description="Disordered" evidence="7">
    <location>
        <begin position="153"/>
        <end position="173"/>
    </location>
</feature>
<protein>
    <recommendedName>
        <fullName evidence="6">DNA-directed RNA polymerase II subunit RPB3</fullName>
    </recommendedName>
</protein>
<dbReference type="AlphaFoldDB" id="A0A316UN90"/>
<dbReference type="Gene3D" id="3.30.1360.10">
    <property type="entry name" value="RNA polymerase, RBP11-like subunit"/>
    <property type="match status" value="1"/>
</dbReference>
<dbReference type="InterPro" id="IPR022842">
    <property type="entry name" value="RNAP_Rpo3/Rpb3/RPAC1"/>
</dbReference>
<evidence type="ECO:0000256" key="2">
    <source>
        <dbReference type="ARBA" id="ARBA00022478"/>
    </source>
</evidence>
<evidence type="ECO:0000256" key="1">
    <source>
        <dbReference type="ARBA" id="ARBA00004123"/>
    </source>
</evidence>
<keyword evidence="2" id="KW-0240">DNA-directed RNA polymerase</keyword>
<feature type="compositionally biased region" description="Gly residues" evidence="7">
    <location>
        <begin position="14"/>
        <end position="30"/>
    </location>
</feature>
<dbReference type="SUPFAM" id="SSF56553">
    <property type="entry name" value="Insert subdomain of RNA polymerase alpha subunit"/>
    <property type="match status" value="1"/>
</dbReference>
<reference evidence="9 10" key="1">
    <citation type="journal article" date="2018" name="Mol. Biol. Evol.">
        <title>Broad Genomic Sampling Reveals a Smut Pathogenic Ancestry of the Fungal Clade Ustilaginomycotina.</title>
        <authorList>
            <person name="Kijpornyongpan T."/>
            <person name="Mondo S.J."/>
            <person name="Barry K."/>
            <person name="Sandor L."/>
            <person name="Lee J."/>
            <person name="Lipzen A."/>
            <person name="Pangilinan J."/>
            <person name="LaButti K."/>
            <person name="Hainaut M."/>
            <person name="Henrissat B."/>
            <person name="Grigoriev I.V."/>
            <person name="Spatafora J.W."/>
            <person name="Aime M.C."/>
        </authorList>
    </citation>
    <scope>NUCLEOTIDE SEQUENCE [LARGE SCALE GENOMIC DNA]</scope>
    <source>
        <strain evidence="9 10">MCA 5214</strain>
    </source>
</reference>
<evidence type="ECO:0000256" key="7">
    <source>
        <dbReference type="SAM" id="MobiDB-lite"/>
    </source>
</evidence>
<keyword evidence="3" id="KW-0804">Transcription</keyword>
<name>A0A316UN90_9BASI</name>
<feature type="domain" description="DNA-directed RNA polymerase RpoA/D/Rpb3-type" evidence="8">
    <location>
        <begin position="45"/>
        <end position="314"/>
    </location>
</feature>
<dbReference type="GO" id="GO:0006366">
    <property type="term" value="P:transcription by RNA polymerase II"/>
    <property type="evidence" value="ECO:0007669"/>
    <property type="project" value="TreeGrafter"/>
</dbReference>